<dbReference type="PANTHER" id="PTHR47331">
    <property type="entry name" value="PHD-TYPE DOMAIN-CONTAINING PROTEIN"/>
    <property type="match status" value="1"/>
</dbReference>
<proteinExistence type="predicted"/>
<dbReference type="InterPro" id="IPR036397">
    <property type="entry name" value="RNaseH_sf"/>
</dbReference>
<sequence length="209" mass="24209">MAPPEPLDVSKERRKVQREEDGSVIYSDNGTNFTGVNATLKQLDCDQIQKETNLHNIEWKFIPPSALWWDAFWERLIRILKDHLKRNLGRASLTYEELNTFLCECEAIMNNRPVTYLSEDPSALKVLTPSMFLQSLPGNQVNDLDQIENVSLVRRLNYVQSLREKLRMRLKREYLGLLKSPKRRHTDIVKVGDIVLISNDKTEITLATA</sequence>
<name>A0A4Y2HXQ6_ARAVE</name>
<dbReference type="GO" id="GO:0003676">
    <property type="term" value="F:nucleic acid binding"/>
    <property type="evidence" value="ECO:0007669"/>
    <property type="project" value="InterPro"/>
</dbReference>
<protein>
    <recommendedName>
        <fullName evidence="3">Integrase catalytic domain-containing protein</fullName>
    </recommendedName>
</protein>
<dbReference type="InterPro" id="IPR012337">
    <property type="entry name" value="RNaseH-like_sf"/>
</dbReference>
<reference evidence="1 2" key="1">
    <citation type="journal article" date="2019" name="Sci. Rep.">
        <title>Orb-weaving spider Araneus ventricosus genome elucidates the spidroin gene catalogue.</title>
        <authorList>
            <person name="Kono N."/>
            <person name="Nakamura H."/>
            <person name="Ohtoshi R."/>
            <person name="Moran D.A.P."/>
            <person name="Shinohara A."/>
            <person name="Yoshida Y."/>
            <person name="Fujiwara M."/>
            <person name="Mori M."/>
            <person name="Tomita M."/>
            <person name="Arakawa K."/>
        </authorList>
    </citation>
    <scope>NUCLEOTIDE SEQUENCE [LARGE SCALE GENOMIC DNA]</scope>
</reference>
<dbReference type="Gene3D" id="3.30.420.10">
    <property type="entry name" value="Ribonuclease H-like superfamily/Ribonuclease H"/>
    <property type="match status" value="1"/>
</dbReference>
<dbReference type="SUPFAM" id="SSF53098">
    <property type="entry name" value="Ribonuclease H-like"/>
    <property type="match status" value="1"/>
</dbReference>
<evidence type="ECO:0000313" key="1">
    <source>
        <dbReference type="EMBL" id="GBM70108.1"/>
    </source>
</evidence>
<accession>A0A4Y2HXQ6</accession>
<dbReference type="PANTHER" id="PTHR47331:SF1">
    <property type="entry name" value="GAG-LIKE PROTEIN"/>
    <property type="match status" value="1"/>
</dbReference>
<evidence type="ECO:0008006" key="3">
    <source>
        <dbReference type="Google" id="ProtNLM"/>
    </source>
</evidence>
<gene>
    <name evidence="1" type="ORF">AVEN_151572_1</name>
</gene>
<dbReference type="Proteomes" id="UP000499080">
    <property type="component" value="Unassembled WGS sequence"/>
</dbReference>
<evidence type="ECO:0000313" key="2">
    <source>
        <dbReference type="Proteomes" id="UP000499080"/>
    </source>
</evidence>
<dbReference type="AlphaFoldDB" id="A0A4Y2HXQ6"/>
<dbReference type="EMBL" id="BGPR01002231">
    <property type="protein sequence ID" value="GBM70108.1"/>
    <property type="molecule type" value="Genomic_DNA"/>
</dbReference>
<comment type="caution">
    <text evidence="1">The sequence shown here is derived from an EMBL/GenBank/DDBJ whole genome shotgun (WGS) entry which is preliminary data.</text>
</comment>
<dbReference type="OrthoDB" id="5870116at2759"/>
<organism evidence="1 2">
    <name type="scientific">Araneus ventricosus</name>
    <name type="common">Orbweaver spider</name>
    <name type="synonym">Epeira ventricosa</name>
    <dbReference type="NCBI Taxonomy" id="182803"/>
    <lineage>
        <taxon>Eukaryota</taxon>
        <taxon>Metazoa</taxon>
        <taxon>Ecdysozoa</taxon>
        <taxon>Arthropoda</taxon>
        <taxon>Chelicerata</taxon>
        <taxon>Arachnida</taxon>
        <taxon>Araneae</taxon>
        <taxon>Araneomorphae</taxon>
        <taxon>Entelegynae</taxon>
        <taxon>Araneoidea</taxon>
        <taxon>Araneidae</taxon>
        <taxon>Araneus</taxon>
    </lineage>
</organism>
<keyword evidence="2" id="KW-1185">Reference proteome</keyword>